<feature type="chain" id="PRO_5019066958" description="Transglutaminase-like domain-containing protein" evidence="1">
    <location>
        <begin position="25"/>
        <end position="324"/>
    </location>
</feature>
<dbReference type="InterPro" id="IPR052557">
    <property type="entry name" value="CAP/Cytokinesis_protein"/>
</dbReference>
<dbReference type="SMART" id="SM00460">
    <property type="entry name" value="TGc"/>
    <property type="match status" value="1"/>
</dbReference>
<dbReference type="OrthoDB" id="9788327at2"/>
<dbReference type="InterPro" id="IPR002931">
    <property type="entry name" value="Transglutaminase-like"/>
</dbReference>
<evidence type="ECO:0000259" key="2">
    <source>
        <dbReference type="SMART" id="SM00460"/>
    </source>
</evidence>
<reference evidence="3 4" key="1">
    <citation type="submission" date="2018-08" db="EMBL/GenBank/DDBJ databases">
        <title>A genome reference for cultivated species of the human gut microbiota.</title>
        <authorList>
            <person name="Zou Y."/>
            <person name="Xue W."/>
            <person name="Luo G."/>
        </authorList>
    </citation>
    <scope>NUCLEOTIDE SEQUENCE [LARGE SCALE GENOMIC DNA]</scope>
    <source>
        <strain evidence="3 4">OF02-7</strain>
    </source>
</reference>
<accession>A0A413IMS4</accession>
<evidence type="ECO:0000256" key="1">
    <source>
        <dbReference type="SAM" id="SignalP"/>
    </source>
</evidence>
<evidence type="ECO:0000313" key="3">
    <source>
        <dbReference type="EMBL" id="RGY16655.1"/>
    </source>
</evidence>
<gene>
    <name evidence="3" type="ORF">DXA50_10850</name>
</gene>
<feature type="domain" description="Transglutaminase-like" evidence="2">
    <location>
        <begin position="95"/>
        <end position="162"/>
    </location>
</feature>
<comment type="caution">
    <text evidence="3">The sequence shown here is derived from an EMBL/GenBank/DDBJ whole genome shotgun (WGS) entry which is preliminary data.</text>
</comment>
<dbReference type="PANTHER" id="PTHR46333:SF2">
    <property type="entry name" value="CYTOKINESIS PROTEIN 3"/>
    <property type="match status" value="1"/>
</dbReference>
<dbReference type="EMBL" id="QSCR01000018">
    <property type="protein sequence ID" value="RGY16655.1"/>
    <property type="molecule type" value="Genomic_DNA"/>
</dbReference>
<dbReference type="GO" id="GO:0005737">
    <property type="term" value="C:cytoplasm"/>
    <property type="evidence" value="ECO:0007669"/>
    <property type="project" value="TreeGrafter"/>
</dbReference>
<dbReference type="PANTHER" id="PTHR46333">
    <property type="entry name" value="CYTOKINESIS PROTEIN 3"/>
    <property type="match status" value="1"/>
</dbReference>
<dbReference type="AlphaFoldDB" id="A0A413IMS4"/>
<proteinExistence type="predicted"/>
<organism evidence="3 4">
    <name type="scientific">Butyricimonas virosa</name>
    <dbReference type="NCBI Taxonomy" id="544645"/>
    <lineage>
        <taxon>Bacteria</taxon>
        <taxon>Pseudomonadati</taxon>
        <taxon>Bacteroidota</taxon>
        <taxon>Bacteroidia</taxon>
        <taxon>Bacteroidales</taxon>
        <taxon>Odoribacteraceae</taxon>
        <taxon>Butyricimonas</taxon>
    </lineage>
</organism>
<protein>
    <recommendedName>
        <fullName evidence="2">Transglutaminase-like domain-containing protein</fullName>
    </recommendedName>
</protein>
<dbReference type="RefSeq" id="WP_117775102.1">
    <property type="nucleotide sequence ID" value="NZ_CATZJU010000143.1"/>
</dbReference>
<dbReference type="Pfam" id="PF01841">
    <property type="entry name" value="Transglut_core"/>
    <property type="match status" value="1"/>
</dbReference>
<dbReference type="InterPro" id="IPR038765">
    <property type="entry name" value="Papain-like_cys_pep_sf"/>
</dbReference>
<keyword evidence="1" id="KW-0732">Signal</keyword>
<dbReference type="Gene3D" id="3.10.620.30">
    <property type="match status" value="1"/>
</dbReference>
<dbReference type="SUPFAM" id="SSF54001">
    <property type="entry name" value="Cysteine proteinases"/>
    <property type="match status" value="1"/>
</dbReference>
<name>A0A413IMS4_9BACT</name>
<sequence length="324" mass="37152">MIGVRASVKWLLTAVAVLSGVSLAAQVLPGEEGILERGRRLPGEVSVEALVDSVARWGRTEREKVIVLAGWFREYMAIDVGKFLTGGPDGDYRDVLKERKGICGDFTGLFGELCNRLGIENERVEGYVVEDGRERGETCLRTNHVWNAVRVAGEWWHVDMMWAVGALGRDAGGEWMFKRHWNPEYVLTRGEQFLTTHMPADPAWQLTDRPYPMNAFIKGNLADGERGDYYNYMDSITVFRCLPRDERQMLFARRANRFNPRNKEVMAVTYYNEAVFLLNYNRKTRAVLNRAREYFRIAEEYARDLPGVKESIDEGLRNVEALIK</sequence>
<dbReference type="Proteomes" id="UP000286063">
    <property type="component" value="Unassembled WGS sequence"/>
</dbReference>
<feature type="signal peptide" evidence="1">
    <location>
        <begin position="1"/>
        <end position="24"/>
    </location>
</feature>
<evidence type="ECO:0000313" key="4">
    <source>
        <dbReference type="Proteomes" id="UP000286063"/>
    </source>
</evidence>